<proteinExistence type="predicted"/>
<keyword evidence="2" id="KW-0540">Nuclease</keyword>
<name>A0A5B2VC71_9HYPH</name>
<dbReference type="Pfam" id="PF10108">
    <property type="entry name" value="DNA_pol_B_exo2"/>
    <property type="match status" value="1"/>
</dbReference>
<dbReference type="AlphaFoldDB" id="A0A5B2VC71"/>
<dbReference type="InterPro" id="IPR019288">
    <property type="entry name" value="3'-5'_exonuclease_PolB-like"/>
</dbReference>
<dbReference type="CDD" id="cd05782">
    <property type="entry name" value="DNA_polB_like1_exo"/>
    <property type="match status" value="1"/>
</dbReference>
<dbReference type="EMBL" id="VUOA01000032">
    <property type="protein sequence ID" value="KAA2235899.1"/>
    <property type="molecule type" value="Genomic_DNA"/>
</dbReference>
<keyword evidence="3" id="KW-1185">Reference proteome</keyword>
<dbReference type="Gene3D" id="3.30.420.10">
    <property type="entry name" value="Ribonuclease H-like superfamily/Ribonuclease H"/>
    <property type="match status" value="1"/>
</dbReference>
<dbReference type="SUPFAM" id="SSF53098">
    <property type="entry name" value="Ribonuclease H-like"/>
    <property type="match status" value="1"/>
</dbReference>
<protein>
    <submittedName>
        <fullName evidence="2">3'-5' exonuclease</fullName>
    </submittedName>
</protein>
<comment type="caution">
    <text evidence="2">The sequence shown here is derived from an EMBL/GenBank/DDBJ whole genome shotgun (WGS) entry which is preliminary data.</text>
</comment>
<feature type="domain" description="Predicted 3'-5' exonuclease PolB-like" evidence="1">
    <location>
        <begin position="34"/>
        <end position="249"/>
    </location>
</feature>
<dbReference type="InterPro" id="IPR036397">
    <property type="entry name" value="RNaseH_sf"/>
</dbReference>
<evidence type="ECO:0000313" key="3">
    <source>
        <dbReference type="Proteomes" id="UP000323142"/>
    </source>
</evidence>
<dbReference type="GO" id="GO:0004527">
    <property type="term" value="F:exonuclease activity"/>
    <property type="evidence" value="ECO:0007669"/>
    <property type="project" value="UniProtKB-KW"/>
</dbReference>
<keyword evidence="2" id="KW-0378">Hydrolase</keyword>
<gene>
    <name evidence="2" type="ORF">F0L46_17685</name>
</gene>
<dbReference type="GO" id="GO:0003676">
    <property type="term" value="F:nucleic acid binding"/>
    <property type="evidence" value="ECO:0007669"/>
    <property type="project" value="InterPro"/>
</dbReference>
<evidence type="ECO:0000259" key="1">
    <source>
        <dbReference type="Pfam" id="PF10108"/>
    </source>
</evidence>
<reference evidence="2 3" key="1">
    <citation type="submission" date="2019-09" db="EMBL/GenBank/DDBJ databases">
        <title>Salinarimonas rosea gen. nov., sp. nov., a new member of the a-2 subgroup of the Proteobacteria.</title>
        <authorList>
            <person name="Liu J."/>
        </authorList>
    </citation>
    <scope>NUCLEOTIDE SEQUENCE [LARGE SCALE GENOMIC DNA]</scope>
    <source>
        <strain evidence="2 3">BN140002</strain>
    </source>
</reference>
<sequence length="271" mass="30200">MMNPGGQMTHRLLCIDIETVPDGELVPPDWPEDKFPKLAWHRIVAISLVEARILRMAGVERYEVTACRSGGEADWDEGRLLRAFWSFLDPGHDRVATWNGRGFDLPVLRLRAMVHGIPAAAWYSAGDKWTNYSSRYSADMHCDLMDQLADHGAASRLGLDDMAHAIGLPGKVGGHGSSVARMVEDGEIEAVRAYCEADCLNLFALYVRWALLTGRTDRAGHDASMESLVACLERDRERRPHFGVFLDAWRASRRPAPFKVSAIVEGMKTLP</sequence>
<accession>A0A5B2VC71</accession>
<dbReference type="OrthoDB" id="13288at2"/>
<reference evidence="2 3" key="2">
    <citation type="submission" date="2019-09" db="EMBL/GenBank/DDBJ databases">
        <authorList>
            <person name="Jin C."/>
        </authorList>
    </citation>
    <scope>NUCLEOTIDE SEQUENCE [LARGE SCALE GENOMIC DNA]</scope>
    <source>
        <strain evidence="2 3">BN140002</strain>
    </source>
</reference>
<dbReference type="InterPro" id="IPR012337">
    <property type="entry name" value="RNaseH-like_sf"/>
</dbReference>
<dbReference type="Proteomes" id="UP000323142">
    <property type="component" value="Unassembled WGS sequence"/>
</dbReference>
<organism evidence="2 3">
    <name type="scientific">Salinarimonas soli</name>
    <dbReference type="NCBI Taxonomy" id="1638099"/>
    <lineage>
        <taxon>Bacteria</taxon>
        <taxon>Pseudomonadati</taxon>
        <taxon>Pseudomonadota</taxon>
        <taxon>Alphaproteobacteria</taxon>
        <taxon>Hyphomicrobiales</taxon>
        <taxon>Salinarimonadaceae</taxon>
        <taxon>Salinarimonas</taxon>
    </lineage>
</organism>
<keyword evidence="2" id="KW-0269">Exonuclease</keyword>
<evidence type="ECO:0000313" key="2">
    <source>
        <dbReference type="EMBL" id="KAA2235899.1"/>
    </source>
</evidence>